<dbReference type="InterPro" id="IPR035994">
    <property type="entry name" value="Nucleoside_phosphorylase_sf"/>
</dbReference>
<evidence type="ECO:0000313" key="5">
    <source>
        <dbReference type="Proteomes" id="UP000779574"/>
    </source>
</evidence>
<gene>
    <name evidence="4" type="ORF">KCU76_g2755</name>
</gene>
<dbReference type="PANTHER" id="PTHR46082:SF11">
    <property type="entry name" value="AAA+ ATPASE DOMAIN-CONTAINING PROTEIN-RELATED"/>
    <property type="match status" value="1"/>
</dbReference>
<sequence length="1131" mass="126878">MEKKKLNHDDYTVAWICPLEVEQVAALEMLDEEHQRLPQPENDHNAYNLGSVSNHNVVIAGLPTTGNCSAATVVAQMRNTYPRLRFGLLVGIGGGVPVRTEEGPIRLGHIVVSQPVGQHSGAVQYNHGKAEANEFVRTGFLAPPPAVLLNAARELQVSRRRVSVDPLVCHLERIDTTKRGLRNFKRPQTDQDHLYEPDYIHLEKGKSCNKCGCEASKRVDRDGDDSDDDSTSETDDNWLVVHRGTIASGEVVMRNGIQRDALARDHKILCFEMEAAGALNDFPCLVIRGISDYSDSHKNDKWHGYAAAVAAAYARELFQHMPVEEVKQCRIAETDVKKLVKNTQETAGYILDSRVKDWLKPSDASVNLANASNLRHLDTGRWFLESDRYRWLKSTPGASLWLRGMPGCGKTVLSSTIIEDLKLDNEITGTAIIYFFFSFSDDSKQKLDYMLRSLIFQLIGWNESTKVHLLKLFEDSRRGDEQPQTTQLAEVFSQMVSELQDVIVVLDALDESKDRRDLLRWITSSSGRTCKFVLTSRSERDIEACFASWLSPNDTMTLGADFLGDDIEAYIHYRLKEDEHLSRWKSMHGEITSALLGKAAGMFRWVYCQLQELSECLDKSAVRRFLRTLPNDLNETYDRILEKVPGSRAPDAIKLLQLLTFSKRPLRLEEVIDAVATDPDAEPHFDIANRVIPPDTIIGYCSSLVSISTASKETFADEVDKGPRGGPEFLTLPWKLRSSWNEEEEESIMIQLAHSSVRQYLLLDRQKNPYHDYLEEKRANAAITRIYLLYLWTAAKLPRARLWRFNYPLAGLAATYWLEHARIAGDNEEFCSLWTNKLFADHAFVQYWLSIYRPDRHASLDHLPPAPCLYYASLAGLYHTVKELLDTGAGIASTGYGYDDALQAACRSGSMATVKLLLESGAMLKFEGDSLESPIYKAAVTGNVELLHLLLIHGAHSDSKNLEIGYPMHAAAENGDLGMMQMLIEYGADVNVRRPYAATQLTRHRGEFVLHIAAAKDRTDIVKMLLDCGASVNSHDKEIKRTALHVAAHHGYIKTVQVLLGHGADIDAKDRFGYTALHIARARGHLNLFDALLQQGADINACSTSSIWIPEEASRSPALLLARSYVAHHVL</sequence>
<organism evidence="4 5">
    <name type="scientific">Aureobasidium melanogenum</name>
    <name type="common">Aureobasidium pullulans var. melanogenum</name>
    <dbReference type="NCBI Taxonomy" id="46634"/>
    <lineage>
        <taxon>Eukaryota</taxon>
        <taxon>Fungi</taxon>
        <taxon>Dikarya</taxon>
        <taxon>Ascomycota</taxon>
        <taxon>Pezizomycotina</taxon>
        <taxon>Dothideomycetes</taxon>
        <taxon>Dothideomycetidae</taxon>
        <taxon>Dothideales</taxon>
        <taxon>Saccotheciaceae</taxon>
        <taxon>Aureobasidium</taxon>
    </lineage>
</organism>
<feature type="repeat" description="ANK" evidence="2">
    <location>
        <begin position="930"/>
        <end position="962"/>
    </location>
</feature>
<dbReference type="InterPro" id="IPR056884">
    <property type="entry name" value="NPHP3-like_N"/>
</dbReference>
<evidence type="ECO:0000256" key="2">
    <source>
        <dbReference type="PROSITE-ProRule" id="PRU00023"/>
    </source>
</evidence>
<dbReference type="AlphaFoldDB" id="A0A9P8ETX4"/>
<dbReference type="PROSITE" id="PS50088">
    <property type="entry name" value="ANK_REPEAT"/>
    <property type="match status" value="5"/>
</dbReference>
<dbReference type="InterPro" id="IPR036770">
    <property type="entry name" value="Ankyrin_rpt-contain_sf"/>
</dbReference>
<dbReference type="Pfam" id="PF00023">
    <property type="entry name" value="Ank"/>
    <property type="match status" value="1"/>
</dbReference>
<feature type="repeat" description="ANK" evidence="2">
    <location>
        <begin position="1005"/>
        <end position="1037"/>
    </location>
</feature>
<dbReference type="InterPro" id="IPR053137">
    <property type="entry name" value="NLR-like"/>
</dbReference>
<keyword evidence="2" id="KW-0040">ANK repeat</keyword>
<feature type="domain" description="Nephrocystin 3-like N-terminal" evidence="3">
    <location>
        <begin position="378"/>
        <end position="537"/>
    </location>
</feature>
<name>A0A9P8ETX4_AURME</name>
<dbReference type="Pfam" id="PF24883">
    <property type="entry name" value="NPHP3_N"/>
    <property type="match status" value="1"/>
</dbReference>
<evidence type="ECO:0000256" key="1">
    <source>
        <dbReference type="ARBA" id="ARBA00022737"/>
    </source>
</evidence>
<evidence type="ECO:0000313" key="4">
    <source>
        <dbReference type="EMBL" id="KAG9697760.1"/>
    </source>
</evidence>
<dbReference type="InterPro" id="IPR027417">
    <property type="entry name" value="P-loop_NTPase"/>
</dbReference>
<dbReference type="EMBL" id="JAHFXF010000069">
    <property type="protein sequence ID" value="KAG9697760.1"/>
    <property type="molecule type" value="Genomic_DNA"/>
</dbReference>
<dbReference type="InterPro" id="IPR002110">
    <property type="entry name" value="Ankyrin_rpt"/>
</dbReference>
<dbReference type="GO" id="GO:0009116">
    <property type="term" value="P:nucleoside metabolic process"/>
    <property type="evidence" value="ECO:0007669"/>
    <property type="project" value="InterPro"/>
</dbReference>
<dbReference type="PROSITE" id="PS50297">
    <property type="entry name" value="ANK_REP_REGION"/>
    <property type="match status" value="5"/>
</dbReference>
<feature type="repeat" description="ANK" evidence="2">
    <location>
        <begin position="967"/>
        <end position="995"/>
    </location>
</feature>
<feature type="repeat" description="ANK" evidence="2">
    <location>
        <begin position="1039"/>
        <end position="1071"/>
    </location>
</feature>
<feature type="non-terminal residue" evidence="4">
    <location>
        <position position="1131"/>
    </location>
</feature>
<dbReference type="SUPFAM" id="SSF53167">
    <property type="entry name" value="Purine and uridine phosphorylases"/>
    <property type="match status" value="1"/>
</dbReference>
<accession>A0A9P8ETX4</accession>
<dbReference type="SUPFAM" id="SSF52540">
    <property type="entry name" value="P-loop containing nucleoside triphosphate hydrolases"/>
    <property type="match status" value="1"/>
</dbReference>
<reference evidence="4" key="2">
    <citation type="submission" date="2021-08" db="EMBL/GenBank/DDBJ databases">
        <authorList>
            <person name="Gostincar C."/>
            <person name="Sun X."/>
            <person name="Song Z."/>
            <person name="Gunde-Cimerman N."/>
        </authorList>
    </citation>
    <scope>NUCLEOTIDE SEQUENCE</scope>
    <source>
        <strain evidence="4">EXF-9911</strain>
    </source>
</reference>
<dbReference type="Gene3D" id="1.25.40.20">
    <property type="entry name" value="Ankyrin repeat-containing domain"/>
    <property type="match status" value="1"/>
</dbReference>
<dbReference type="SMART" id="SM00248">
    <property type="entry name" value="ANK"/>
    <property type="match status" value="7"/>
</dbReference>
<keyword evidence="1" id="KW-0677">Repeat</keyword>
<dbReference type="GO" id="GO:0003824">
    <property type="term" value="F:catalytic activity"/>
    <property type="evidence" value="ECO:0007669"/>
    <property type="project" value="InterPro"/>
</dbReference>
<dbReference type="Gene3D" id="3.40.50.1580">
    <property type="entry name" value="Nucleoside phosphorylase domain"/>
    <property type="match status" value="1"/>
</dbReference>
<comment type="caution">
    <text evidence="4">The sequence shown here is derived from an EMBL/GenBank/DDBJ whole genome shotgun (WGS) entry which is preliminary data.</text>
</comment>
<dbReference type="PANTHER" id="PTHR46082">
    <property type="entry name" value="ATP/GTP-BINDING PROTEIN-RELATED"/>
    <property type="match status" value="1"/>
</dbReference>
<feature type="repeat" description="ANK" evidence="2">
    <location>
        <begin position="1072"/>
        <end position="1104"/>
    </location>
</feature>
<reference evidence="4" key="1">
    <citation type="journal article" date="2021" name="J Fungi (Basel)">
        <title>Virulence traits and population genomics of the black yeast Aureobasidium melanogenum.</title>
        <authorList>
            <person name="Cernosa A."/>
            <person name="Sun X."/>
            <person name="Gostincar C."/>
            <person name="Fang C."/>
            <person name="Gunde-Cimerman N."/>
            <person name="Song Z."/>
        </authorList>
    </citation>
    <scope>NUCLEOTIDE SEQUENCE</scope>
    <source>
        <strain evidence="4">EXF-9911</strain>
    </source>
</reference>
<proteinExistence type="predicted"/>
<dbReference type="Gene3D" id="3.40.50.300">
    <property type="entry name" value="P-loop containing nucleotide triphosphate hydrolases"/>
    <property type="match status" value="1"/>
</dbReference>
<dbReference type="Proteomes" id="UP000779574">
    <property type="component" value="Unassembled WGS sequence"/>
</dbReference>
<evidence type="ECO:0000259" key="3">
    <source>
        <dbReference type="Pfam" id="PF24883"/>
    </source>
</evidence>
<protein>
    <submittedName>
        <fullName evidence="4">Ankyrin repeat protein</fullName>
    </submittedName>
</protein>
<dbReference type="OrthoDB" id="1577640at2759"/>
<dbReference type="SUPFAM" id="SSF48403">
    <property type="entry name" value="Ankyrin repeat"/>
    <property type="match status" value="1"/>
</dbReference>
<dbReference type="Pfam" id="PF12796">
    <property type="entry name" value="Ank_2"/>
    <property type="match status" value="2"/>
</dbReference>